<dbReference type="RefSeq" id="WP_197015619.1">
    <property type="nucleotide sequence ID" value="NZ_BAABES010000003.1"/>
</dbReference>
<evidence type="ECO:0000256" key="1">
    <source>
        <dbReference type="SAM" id="Phobius"/>
    </source>
</evidence>
<name>A0A931GP48_9ACTN</name>
<feature type="transmembrane region" description="Helical" evidence="1">
    <location>
        <begin position="150"/>
        <end position="172"/>
    </location>
</feature>
<gene>
    <name evidence="2" type="ORF">IW256_007688</name>
</gene>
<reference evidence="2" key="1">
    <citation type="submission" date="2020-11" db="EMBL/GenBank/DDBJ databases">
        <title>Sequencing the genomes of 1000 actinobacteria strains.</title>
        <authorList>
            <person name="Klenk H.-P."/>
        </authorList>
    </citation>
    <scope>NUCLEOTIDE SEQUENCE</scope>
    <source>
        <strain evidence="2">DSM 43175</strain>
    </source>
</reference>
<protein>
    <submittedName>
        <fullName evidence="2">Uncharacterized protein</fullName>
    </submittedName>
</protein>
<evidence type="ECO:0000313" key="2">
    <source>
        <dbReference type="EMBL" id="MBG6093575.1"/>
    </source>
</evidence>
<keyword evidence="1" id="KW-1133">Transmembrane helix</keyword>
<dbReference type="PANTHER" id="PTHR42305:SF1">
    <property type="entry name" value="MEMBRANE PROTEIN RV1733C-RELATED"/>
    <property type="match status" value="1"/>
</dbReference>
<proteinExistence type="predicted"/>
<dbReference type="InterPro" id="IPR039708">
    <property type="entry name" value="MT1774/Rv1733c-like"/>
</dbReference>
<comment type="caution">
    <text evidence="2">The sequence shown here is derived from an EMBL/GenBank/DDBJ whole genome shotgun (WGS) entry which is preliminary data.</text>
</comment>
<keyword evidence="1" id="KW-0472">Membrane</keyword>
<keyword evidence="1" id="KW-0812">Transmembrane</keyword>
<keyword evidence="3" id="KW-1185">Reference proteome</keyword>
<dbReference type="Proteomes" id="UP000614047">
    <property type="component" value="Unassembled WGS sequence"/>
</dbReference>
<sequence>MRGHGLSLMGTRLDRLRRRFGFDRNSLRRDVDRAQRTVGVSAAVLFLGITPFAATRAAETSYESGLHAEHREAATRHQVTATVLGVGSGRPGASNAAQVTWIDPDGSHHDADIPNWQGRPIVGQTQRIWVDDAGRPAVRPRMRSQTVGDASLAAVGATVATGTPLLFVYVLARRRYDRRRYDAWDTEWARYDSQRAR</sequence>
<evidence type="ECO:0000313" key="3">
    <source>
        <dbReference type="Proteomes" id="UP000614047"/>
    </source>
</evidence>
<dbReference type="PANTHER" id="PTHR42305">
    <property type="entry name" value="MEMBRANE PROTEIN RV1733C-RELATED"/>
    <property type="match status" value="1"/>
</dbReference>
<accession>A0A931GP48</accession>
<dbReference type="AlphaFoldDB" id="A0A931GP48"/>
<dbReference type="EMBL" id="JADOUA010000001">
    <property type="protein sequence ID" value="MBG6093575.1"/>
    <property type="molecule type" value="Genomic_DNA"/>
</dbReference>
<organism evidence="2 3">
    <name type="scientific">Actinomadura viridis</name>
    <dbReference type="NCBI Taxonomy" id="58110"/>
    <lineage>
        <taxon>Bacteria</taxon>
        <taxon>Bacillati</taxon>
        <taxon>Actinomycetota</taxon>
        <taxon>Actinomycetes</taxon>
        <taxon>Streptosporangiales</taxon>
        <taxon>Thermomonosporaceae</taxon>
        <taxon>Actinomadura</taxon>
    </lineage>
</organism>